<dbReference type="RefSeq" id="WP_369019132.1">
    <property type="nucleotide sequence ID" value="NZ_CP121689.1"/>
</dbReference>
<organism evidence="1 2">
    <name type="scientific">Thermatribacter velox</name>
    <dbReference type="NCBI Taxonomy" id="3039681"/>
    <lineage>
        <taxon>Bacteria</taxon>
        <taxon>Pseudomonadati</taxon>
        <taxon>Atribacterota</taxon>
        <taxon>Atribacteria</taxon>
        <taxon>Atribacterales</taxon>
        <taxon>Thermatribacteraceae</taxon>
        <taxon>Thermatribacter</taxon>
    </lineage>
</organism>
<keyword evidence="2" id="KW-1185">Reference proteome</keyword>
<dbReference type="InterPro" id="IPR010428">
    <property type="entry name" value="Zincin_1"/>
</dbReference>
<dbReference type="CDD" id="cd12952">
    <property type="entry name" value="MMP_ACEL2062"/>
    <property type="match status" value="1"/>
</dbReference>
<dbReference type="Pfam" id="PF06262">
    <property type="entry name" value="Zincin_1"/>
    <property type="match status" value="1"/>
</dbReference>
<dbReference type="InterPro" id="IPR038555">
    <property type="entry name" value="Zincin_1_sf"/>
</dbReference>
<dbReference type="EMBL" id="CP121689">
    <property type="protein sequence ID" value="WZL76967.1"/>
    <property type="molecule type" value="Genomic_DNA"/>
</dbReference>
<accession>A0ABZ2YEF8</accession>
<reference evidence="1 2" key="1">
    <citation type="submission" date="2023-03" db="EMBL/GenBank/DDBJ databases">
        <title>Novel Species.</title>
        <authorList>
            <person name="Ma S."/>
        </authorList>
    </citation>
    <scope>NUCLEOTIDE SEQUENCE [LARGE SCALE GENOMIC DNA]</scope>
    <source>
        <strain evidence="1 2">B11</strain>
    </source>
</reference>
<proteinExistence type="predicted"/>
<evidence type="ECO:0000313" key="2">
    <source>
        <dbReference type="Proteomes" id="UP001461341"/>
    </source>
</evidence>
<dbReference type="SUPFAM" id="SSF55486">
    <property type="entry name" value="Metalloproteases ('zincins'), catalytic domain"/>
    <property type="match status" value="1"/>
</dbReference>
<dbReference type="Proteomes" id="UP001461341">
    <property type="component" value="Chromosome"/>
</dbReference>
<protein>
    <submittedName>
        <fullName evidence="1">Metallopeptidase family protein</fullName>
    </submittedName>
</protein>
<gene>
    <name evidence="1" type="ORF">QBE54_04365</name>
</gene>
<evidence type="ECO:0000313" key="1">
    <source>
        <dbReference type="EMBL" id="WZL76967.1"/>
    </source>
</evidence>
<sequence>MEKKDVEEMVAAVLSSLPPLIRSRLENVEFVVEEKPSQLGGRSPFLLGLYQGVPLPRRGRGYSFVMPDRIVLFTGNILRVAPSREAFYKKLREVILHEIGHYLGFSEEELRDLEKRG</sequence>
<name>A0ABZ2YEF8_9BACT</name>
<dbReference type="Gene3D" id="3.30.2010.20">
    <property type="match status" value="1"/>
</dbReference>